<organism evidence="8 9">
    <name type="scientific">Ophiostoma piceae (strain UAMH 11346)</name>
    <name type="common">Sap stain fungus</name>
    <dbReference type="NCBI Taxonomy" id="1262450"/>
    <lineage>
        <taxon>Eukaryota</taxon>
        <taxon>Fungi</taxon>
        <taxon>Dikarya</taxon>
        <taxon>Ascomycota</taxon>
        <taxon>Pezizomycotina</taxon>
        <taxon>Sordariomycetes</taxon>
        <taxon>Sordariomycetidae</taxon>
        <taxon>Ophiostomatales</taxon>
        <taxon>Ophiostomataceae</taxon>
        <taxon>Ophiostoma</taxon>
    </lineage>
</organism>
<dbReference type="NCBIfam" id="NF003417">
    <property type="entry name" value="PRK04813.1"/>
    <property type="match status" value="3"/>
</dbReference>
<dbReference type="GO" id="GO:0043041">
    <property type="term" value="P:amino acid activation for nonribosomal peptide biosynthetic process"/>
    <property type="evidence" value="ECO:0007669"/>
    <property type="project" value="TreeGrafter"/>
</dbReference>
<reference evidence="8 9" key="1">
    <citation type="journal article" date="2013" name="BMC Genomics">
        <title>The genome and transcriptome of the pine saprophyte Ophiostoma piceae, and a comparison with the bark beetle-associated pine pathogen Grosmannia clavigera.</title>
        <authorList>
            <person name="Haridas S."/>
            <person name="Wang Y."/>
            <person name="Lim L."/>
            <person name="Massoumi Alamouti S."/>
            <person name="Jackman S."/>
            <person name="Docking R."/>
            <person name="Robertson G."/>
            <person name="Birol I."/>
            <person name="Bohlmann J."/>
            <person name="Breuil C."/>
        </authorList>
    </citation>
    <scope>NUCLEOTIDE SEQUENCE [LARGE SCALE GENOMIC DNA]</scope>
    <source>
        <strain evidence="8 9">UAMH 11346</strain>
    </source>
</reference>
<keyword evidence="3" id="KW-0597">Phosphoprotein</keyword>
<dbReference type="InterPro" id="IPR023213">
    <property type="entry name" value="CAT-like_dom_sf"/>
</dbReference>
<dbReference type="InterPro" id="IPR009081">
    <property type="entry name" value="PP-bd_ACP"/>
</dbReference>
<dbReference type="Pfam" id="PF00550">
    <property type="entry name" value="PP-binding"/>
    <property type="match status" value="5"/>
</dbReference>
<dbReference type="Pfam" id="PF00668">
    <property type="entry name" value="Condensation"/>
    <property type="match status" value="6"/>
</dbReference>
<evidence type="ECO:0000313" key="8">
    <source>
        <dbReference type="EMBL" id="EPE08713.1"/>
    </source>
</evidence>
<dbReference type="OrthoDB" id="416786at2759"/>
<protein>
    <submittedName>
        <fullName evidence="8">Non-ribosomal peptide synthetase</fullName>
    </submittedName>
</protein>
<comment type="similarity">
    <text evidence="5">Belongs to the NRP synthetase family.</text>
</comment>
<keyword evidence="4" id="KW-0436">Ligase</keyword>
<keyword evidence="9" id="KW-1185">Reference proteome</keyword>
<dbReference type="GO" id="GO:0031177">
    <property type="term" value="F:phosphopantetheine binding"/>
    <property type="evidence" value="ECO:0007669"/>
    <property type="project" value="InterPro"/>
</dbReference>
<evidence type="ECO:0000256" key="6">
    <source>
        <dbReference type="SAM" id="MobiDB-lite"/>
    </source>
</evidence>
<dbReference type="Gene3D" id="3.40.50.12780">
    <property type="entry name" value="N-terminal domain of ligase-like"/>
    <property type="match status" value="3"/>
</dbReference>
<dbReference type="Gene3D" id="1.10.1200.10">
    <property type="entry name" value="ACP-like"/>
    <property type="match status" value="5"/>
</dbReference>
<dbReference type="SUPFAM" id="SSF52777">
    <property type="entry name" value="CoA-dependent acyltransferases"/>
    <property type="match status" value="12"/>
</dbReference>
<dbReference type="GO" id="GO:0016874">
    <property type="term" value="F:ligase activity"/>
    <property type="evidence" value="ECO:0007669"/>
    <property type="project" value="UniProtKB-KW"/>
</dbReference>
<dbReference type="Gene3D" id="3.30.559.10">
    <property type="entry name" value="Chloramphenicol acetyltransferase-like domain"/>
    <property type="match status" value="6"/>
</dbReference>
<dbReference type="eggNOG" id="KOG1178">
    <property type="taxonomic scope" value="Eukaryota"/>
</dbReference>
<feature type="domain" description="Carrier" evidence="7">
    <location>
        <begin position="1652"/>
        <end position="1729"/>
    </location>
</feature>
<dbReference type="PROSITE" id="PS00012">
    <property type="entry name" value="PHOSPHOPANTETHEINE"/>
    <property type="match status" value="3"/>
</dbReference>
<feature type="region of interest" description="Disordered" evidence="6">
    <location>
        <begin position="3354"/>
        <end position="3377"/>
    </location>
</feature>
<dbReference type="VEuPathDB" id="FungiDB:F503_04300"/>
<evidence type="ECO:0000256" key="2">
    <source>
        <dbReference type="ARBA" id="ARBA00022450"/>
    </source>
</evidence>
<dbReference type="Gene3D" id="3.30.559.30">
    <property type="entry name" value="Nonribosomal peptide synthetase, condensation domain"/>
    <property type="match status" value="6"/>
</dbReference>
<dbReference type="FunFam" id="3.40.50.980:FF:000001">
    <property type="entry name" value="Non-ribosomal peptide synthetase"/>
    <property type="match status" value="1"/>
</dbReference>
<dbReference type="InterPro" id="IPR010071">
    <property type="entry name" value="AA_adenyl_dom"/>
</dbReference>
<dbReference type="InterPro" id="IPR020845">
    <property type="entry name" value="AMP-binding_CS"/>
</dbReference>
<dbReference type="STRING" id="1262450.S3CQ60"/>
<dbReference type="NCBIfam" id="TIGR01733">
    <property type="entry name" value="AA-adenyl-dom"/>
    <property type="match status" value="2"/>
</dbReference>
<evidence type="ECO:0000256" key="4">
    <source>
        <dbReference type="ARBA" id="ARBA00022598"/>
    </source>
</evidence>
<feature type="domain" description="Carrier" evidence="7">
    <location>
        <begin position="3946"/>
        <end position="4022"/>
    </location>
</feature>
<dbReference type="PROSITE" id="PS50075">
    <property type="entry name" value="CARRIER"/>
    <property type="match status" value="5"/>
</dbReference>
<dbReference type="FunFam" id="3.30.300.30:FF:000033">
    <property type="entry name" value="Nonribosomal siderophore peptide synthase SidC"/>
    <property type="match status" value="2"/>
</dbReference>
<dbReference type="SMART" id="SM01294">
    <property type="entry name" value="PKS_PP_betabranch"/>
    <property type="match status" value="1"/>
</dbReference>
<accession>S3CQ60</accession>
<feature type="domain" description="Carrier" evidence="7">
    <location>
        <begin position="4553"/>
        <end position="4628"/>
    </location>
</feature>
<dbReference type="HOGENOM" id="CLU_000092_2_0_1"/>
<proteinExistence type="inferred from homology"/>
<feature type="domain" description="Carrier" evidence="7">
    <location>
        <begin position="3379"/>
        <end position="3454"/>
    </location>
</feature>
<evidence type="ECO:0000256" key="3">
    <source>
        <dbReference type="ARBA" id="ARBA00022553"/>
    </source>
</evidence>
<dbReference type="PANTHER" id="PTHR45527:SF1">
    <property type="entry name" value="FATTY ACID SYNTHASE"/>
    <property type="match status" value="1"/>
</dbReference>
<dbReference type="InterPro" id="IPR001242">
    <property type="entry name" value="Condensation_dom"/>
</dbReference>
<name>S3CQ60_OPHP1</name>
<evidence type="ECO:0000313" key="9">
    <source>
        <dbReference type="Proteomes" id="UP000016923"/>
    </source>
</evidence>
<dbReference type="GO" id="GO:0005737">
    <property type="term" value="C:cytoplasm"/>
    <property type="evidence" value="ECO:0007669"/>
    <property type="project" value="TreeGrafter"/>
</dbReference>
<gene>
    <name evidence="8" type="ORF">F503_04300</name>
</gene>
<dbReference type="Gene3D" id="3.30.300.30">
    <property type="match status" value="3"/>
</dbReference>
<dbReference type="GO" id="GO:0031169">
    <property type="term" value="P:ferrichrome biosynthetic process"/>
    <property type="evidence" value="ECO:0007669"/>
    <property type="project" value="UniProtKB-ARBA"/>
</dbReference>
<dbReference type="GO" id="GO:0010106">
    <property type="term" value="P:cellular response to iron ion starvation"/>
    <property type="evidence" value="ECO:0007669"/>
    <property type="project" value="UniProtKB-ARBA"/>
</dbReference>
<dbReference type="PANTHER" id="PTHR45527">
    <property type="entry name" value="NONRIBOSOMAL PEPTIDE SYNTHETASE"/>
    <property type="match status" value="1"/>
</dbReference>
<dbReference type="InterPro" id="IPR006162">
    <property type="entry name" value="Ppantetheine_attach_site"/>
</dbReference>
<keyword evidence="2" id="KW-0596">Phosphopantetheine</keyword>
<dbReference type="InterPro" id="IPR036736">
    <property type="entry name" value="ACP-like_sf"/>
</dbReference>
<evidence type="ECO:0000256" key="5">
    <source>
        <dbReference type="ARBA" id="ARBA00029454"/>
    </source>
</evidence>
<comment type="pathway">
    <text evidence="1">Siderophore biosynthesis.</text>
</comment>
<evidence type="ECO:0000256" key="1">
    <source>
        <dbReference type="ARBA" id="ARBA00004924"/>
    </source>
</evidence>
<dbReference type="PROSITE" id="PS00455">
    <property type="entry name" value="AMP_BINDING"/>
    <property type="match status" value="2"/>
</dbReference>
<dbReference type="SUPFAM" id="SSF56801">
    <property type="entry name" value="Acetyl-CoA synthetase-like"/>
    <property type="match status" value="3"/>
</dbReference>
<dbReference type="OMA" id="HHIVTEG"/>
<dbReference type="CDD" id="cd05918">
    <property type="entry name" value="A_NRPS_SidN3_like"/>
    <property type="match status" value="2"/>
</dbReference>
<dbReference type="InterPro" id="IPR042099">
    <property type="entry name" value="ANL_N_sf"/>
</dbReference>
<dbReference type="FunFam" id="3.40.50.12780:FF:000024">
    <property type="entry name" value="Nonribosomal siderophore peptide synthase SidC"/>
    <property type="match status" value="2"/>
</dbReference>
<dbReference type="InterPro" id="IPR045851">
    <property type="entry name" value="AMP-bd_C_sf"/>
</dbReference>
<sequence length="5105" mass="553457">MEETQLSILNGEPLKLPGPELLHELLVTGAPAADGSPSEFTQPALDYQDPSGTRVTLSYPQLHGIATVLAAEIAQQLHALHGAGLPASPDSAGSADDAEPSQNQQFVVPVLIPQAPELYVSQLGILKAGGAFCPIQLDAPVERIRFILDDVKADIILTTKDMATRLPADRPIQAIIVDDMHLFDRIDAVAEYTPVKIPSPDDLAYVMYTSGSTGTPKGVGVPHIAATQSLLSHDRHIPEFQRFLQFAAPTFDVSVFEIFFPFYRGSTLVCANRAEMLNDLPHVIRSMNIDACELTPTVAGSLLRSRANAPDLRLLLTIGEMLTEPVIREFGAGPDRTSMLWAMYGPTEAAIHCTLEPALDGSASVRNIGFPLDTVSAYILKIPEDEENAPPLTGDPEVAAMGEVGELAVGGYQLACGYINRPEQTAAAFIDTVKYGRLYRTGDKARITENGLLECSGRMSGGQVKLRGQRIELGEVEQAVLRTSGCLGCAASVINGMLVAFCDVGPRPESTPEVMEELILESCRAWLPRFMIPNDIVQMADFPRLASGKVDRKRIASEYAEVQETSKNAASSSASVAASYKDDLDRKLHEIAKDILGTTLNSTSVLASSGLDSLKAIQFAAAIRSSVAPNASAVDVLESRTLTVLHSRIQALIAASEEKQIGSSASHILEAQTVASDQIPLDDIQLVIECNPIQTAMLAETMSNPKAYCNWVELEFANTFSRTDIVSAFKKLILNNESLRSGFVQHEGRFVQVVRKQLSENQVQIVVQSTRDFELDSDASLLSPFTVQVEDAGSGDSKAVHAMLHVHHAVYDGWSMDLMRQHLGTLLQGGEIQQQLQYSSVVQHYGEIPASQKNDAEKYWAESLNDFQPSPLPSINEHQENASIVSKTATLSGFDKAQVDAVARSIGSSPQAIFQAGLAWLWSSLLGSPDVVLGTVTSGRTLPLDGIESVVGPCLQTVPVRTDLSRMRTIRDLLTSTHSASRSLLAHAFLPFSDIKKTAGFRPGQPLYDALFVYQESLYSQKSAGDIVTEVAHQDYLETKLLWEVEPVDDGFQVRATFHTDAFPEAQVSMFIEQYASVLAHIVGNVDANLSTIAESLPQELLSCWNLDYKSFDGTPDLAHLVQEAAEKTPDSPALCVATSLDGDGEVKTLTFAELNALANRIASYLQSVGTQPGDTVAIIMDKSVSFYVGILGILKAGGAYLPLLPSIPEARAKVIVEQAKVQHCLTDTATHAALVSGLPVVSHDLQTVDLQAFSDVNPNVPIDGSRLAYVIYTSGSTGVPKGVCVTQFNICSNLDTLFRIYPVHKNGRLLQSCSLAFDVSVFEIFFTWIYGMCLCSAVNDVLFEDLERGIRLLGATHLSMTPTVASLIDPLNTPSVEFLVTAGEAVTESIAKTWSKHLYQGYGPSEVTNICTVRRMVDTLVCNLGPGLENTSSIVLQVDGLDPVPVGAVGEMCFGGDQVVSGYLGQPELTAEKFIQHPSFGRIYRTGDIGRMLPDGSLRFISRVDNQIKLRGQRIELNEINSVLRDSGLLLQVVTLPVRQEDSGSDQLASFIVPSGRSLSAATALPHLLDLSDKTLLQTISQLFNELSLRLPSYMVPSFLFPISGVPLTPSGKTNSRALLSLFSELSQDYLTATSYVSEVDGAGTEDSAAGQWTDFEKQLAQILADALSADVQRIGRWTPLASLGLDSLSAIRVSKVLSSSLEKRIAISDILKNMSVAQLAQVIEKSVVKTKSSAPHSVAVFSEQCLAEIKASLDSHHLSSTKVLPCMPLQEAMLVSPVRGRSYVNRMLFQLQTSDLALVKEAWLRMCTRHEILRTCFATTDHASHPIAQVVLESYPTPWIELVTSDAETVDSFAEKHAQTLSSPVDAFQPPVSFAVIKQGDESFLSFVCHHAVYDGEAMGLLLSEVESIISGQPLATEAAPSFEPFLAEALVLPASTDNFWTTHLQGFRPALLASDKSANTDISGVVCKQALDVPLSVLQGQAKELGFSLLTTCQSAWACVLSVLSEADDVCFGNVYNGRSIPVDGVDRLVAPCFNTLPVRAALSTFNSSKDLLAYFQALNPELMQYQFTPLRKIQRLHLGGMRLFDSLLLLQQPSQPLDSAIWTLLQDDGEMDIPLVCELVPDQAKDEIEVRLHSESNVLPKGGSALILELFSAVIKMLLKFSSSQIPARHNLSQSLQDSLQGLKLEFEHLPLPEDEAAVSGQDTKAVEMWTPTESKIRVVLSQLSGIPEDSIRRDTTIYRLGLDSIRAVQVASVLRKGGLQVSAVDVMEHPSCTAMASFLSKTTSTSNISEPMTPTSDVYTPPSSPSIASSFPLAAPTLDLTEFKQSAQSILDKHCMFLDSEIEAVLPCTPLQAGLLTEFFKSNGQHYFNYISFNSQEDSSADLTGQAWKDAWRHAASSIPMLRTGFINIDSAEDASSLSPYAMIQISAASMLENHVQVHIIKESESSRFDVTKWRANAAGKAFSNTQLPPWQVAIVESDCTSVLTCHLAIHHALYDAASLQGIFDTVSNYIMAGEQAKQHNVTSTEATVADILHKVTSLTGASSAISSSWKDRVPKAVVNSFPTLTPLKVSPAEFHVLSKVSVQPLADLQAAVRTAGFTLNAVLQAAWARILSSYIGDAPVVFGAVLSGRNTEATENALFPCISTLPVVATNKTHNRELVEQLMETNILLHKSQHVPLSQIQRWLGQPDTRLFDTLIVYQAIENQLPGAVSDSPAHPWTIMDEKAIVDYPVSLEAIPHVDNKFEYQITFDTSVLPKEHAHTLLNQFDAVVTHLAFNPDASEDDLVPVDSSLYSVLRPRDAELSSEIKLMHQFVEVQAEKQPQKTALQFVTAFDENDNPISTEWSYQELNDRGNKVATLVAQHAQPGSIVAICFDKCPEAFFTMLGIFKAGCSYLALDPSAPAARKEFILEDSGSNLLLTEALRAQTTVLEGGLQDIKTGVQVISIEESVLKAEASPDMTTVLASRRETLPSDISYCLYTSGTTGTPKGCAITHENGVQCMLAFQELFNDHYDADSKWLQFASFHFDVAVVEQYWTWSVGITLVGAPRDLILEDLAGTIARLEITHIDLTPSLGRMLNPKDVPSLCRGVFITGGEPLKQEMLDPWGPTGAVHNFYGPTEATIGVTSYPQVPQNGRASNIGRQFPNVGSFVFRPNTQTPVLRGAVGELCVSGKLVGKGYLNREELTNDRFPTLSEKSYPGYGERIYRTGDLVRLLHDGCFDFLGRADDQVKLRGQRLEIGEINHAIRLGVGSSIGDVATLVIRDKENKKDFLVSFVVVADETAPADRRDISALKVVSGEKNSAALSRQVQTACRERLPGYMVPTYVVQLPFIPLSPNNKAEAKELKRLFNSLTPEERMRTTGSDNSSDRKAELHQSPSGKIVLDVFKKLSLVSQDSTLSPDTSIFELGVDSISVLRLARSLKRAGLAAATPSLVLTHPLVGELVAALDTQRTSSVAGPVVEARLLIDACQHRNRSLVCQTLGIDSEQIEYIAPCSALQQGMISRSRSGPEHKDTYFNAFEFTLKDGVPVDELKAAWEDTISKNSVLRTQFVATSDGFVQVALRTASFSWSKVNLSDDDDLVAVLSNRHAAWVEANQDDTISQPLDIFSLSWRGKNIIVVHIFHALYDAASLDLILGQVAASCNNTSAPSVEHPSFLEALTYGPLRNYSNSRQFWEDHMRGSSLKQFPVLAKKTSSSQSAVSASRTVPFAALEQLRVSLGITHSTLVQALWVSVLQKIYNGSATLGLVLSGRTIDDLDNVDGVVGPLFNTLPFHAVRVLGQSWASLAQSCYTFSTTTLPFQQVPLRDIQKWCSAGQPLFDVLFSFQFADGQSTSTKDLWTQSEPKSHADYPLALEVTLNSAGEAGTSSLQLLLVAKTDIADEAALDQILDDFENALQAFSTDPLVPVFGADDIIIGQTEVQAEGIASASASREVAAPSVGSVSFEWSDAAVNIRREMAGLASVPEESISETTTLLELGLDSVDTIKLSARLRKAGVRISNSQLVRGQTIVSFLNTISESTASSEARNSRQMNGSHKTPKEIVTATSAALKEYLAASGRDLSSVTSVLPPTPLQEAMVADMIQSNFAVYFNNDVLELSSDVDVILLKKTWAHVIEKNPILRTVFFTIDSPDFEMSYCQAVQTLSVVDHVITEHEVESKDHISTIANDARQKAITGQGESNLFQLDFVHTTDENRWYLVLSISHALYDGWSLELLHTTVESTYRKGITESDNNTEVAEEAAYASQLGRIFQSSGPQADGFWKSFLNGAQPTYVQRQSPGHGSDEIPEKSVVRVESTSSIPADALVQFCKRQSTSVQVVGQACWAAVLSSLTSSLDVLFGVVLSGRDSDGADEMMFPTMNTVPVRVVLHGTTPDLLQYMQANMGTISEYQHYPLRKAQKHVRRNETSAGESGIFNTLFILQKRVQNDNSTGTEAVPLMKSVGGASDVEYPICIEMEIVSDAAKDGDTIVWRTACDRSYVSGHGASRMLHQLDVALRFLIQTSSAPTTDDGSILKFEDDGVSVCGLPPFSPKMHGAVTAAPAFAPVATDSSVAWSDDELAIRSVLSSVSGLSEDVIFKTGQTLYHLGLDSISTIKVSSLLKKTKGLALGVRDMLSASSIEEMASIAAAKKEKQRLLVDKPAVASNISSALSSLDHAAIANAAGVSPSDVEQILPANAAQTHLISVWQNTNGQVFFPEFRYRLKGQLAQGRRTILAAWTQLVDEYPILRTTFVTTAADALPVVQVVLKRVVDRDTWSSLGSSAKSFAILSAVADKDGQAFSLSLKIHHALYDAVSLQVLLARLQALCQPTQVAQSVDAYAGISPAWVDSLSIQSSETVKQHNKTFWSSYFASANIVRPTSATATANGRVSHYRPAALPDVAHLKEAATKYGVSLQSLVFAVYAKLRASQQQAAAGTAEANDVVFGIYLANRDEGNSNALAGFPTLCLVPLIVRSPAHNSLVGIAAQIQKDIHAISSQGSRSAAAPLTAALWEIREWTGVSVDSFVNFLLPDVETETQNASHAVTLVIEEASSVGEAATSPLVHPSMYPALQNNRVQTAYDDAVDVEVAVRNNRLDVGVFGSAYKLGDDHGAQDLVARLAAALGEEFAV</sequence>
<evidence type="ECO:0000259" key="7">
    <source>
        <dbReference type="PROSITE" id="PS50075"/>
    </source>
</evidence>
<dbReference type="InterPro" id="IPR000873">
    <property type="entry name" value="AMP-dep_synth/lig_dom"/>
</dbReference>
<dbReference type="Pfam" id="PF00501">
    <property type="entry name" value="AMP-binding"/>
    <property type="match status" value="3"/>
</dbReference>
<dbReference type="InterPro" id="IPR020806">
    <property type="entry name" value="PKS_PP-bd"/>
</dbReference>
<feature type="domain" description="Carrier" evidence="7">
    <location>
        <begin position="2215"/>
        <end position="2288"/>
    </location>
</feature>
<dbReference type="SUPFAM" id="SSF47336">
    <property type="entry name" value="ACP-like"/>
    <property type="match status" value="5"/>
</dbReference>
<dbReference type="Proteomes" id="UP000016923">
    <property type="component" value="Unassembled WGS sequence"/>
</dbReference>
<dbReference type="SMART" id="SM00823">
    <property type="entry name" value="PKS_PP"/>
    <property type="match status" value="5"/>
</dbReference>
<dbReference type="EMBL" id="KE148148">
    <property type="protein sequence ID" value="EPE08713.1"/>
    <property type="molecule type" value="Genomic_DNA"/>
</dbReference>